<comment type="caution">
    <text evidence="12">The sequence shown here is derived from an EMBL/GenBank/DDBJ whole genome shotgun (WGS) entry which is preliminary data.</text>
</comment>
<dbReference type="Pfam" id="PF00271">
    <property type="entry name" value="Helicase_C"/>
    <property type="match status" value="1"/>
</dbReference>
<protein>
    <recommendedName>
        <fullName evidence="14">Helicase ARIP4</fullName>
    </recommendedName>
</protein>
<dbReference type="InterPro" id="IPR001650">
    <property type="entry name" value="Helicase_C-like"/>
</dbReference>
<keyword evidence="6" id="KW-0067">ATP-binding</keyword>
<feature type="region of interest" description="Disordered" evidence="9">
    <location>
        <begin position="1"/>
        <end position="186"/>
    </location>
</feature>
<feature type="compositionally biased region" description="Low complexity" evidence="9">
    <location>
        <begin position="1424"/>
        <end position="1472"/>
    </location>
</feature>
<feature type="compositionally biased region" description="Polar residues" evidence="9">
    <location>
        <begin position="104"/>
        <end position="134"/>
    </location>
</feature>
<dbReference type="GO" id="GO:0005524">
    <property type="term" value="F:ATP binding"/>
    <property type="evidence" value="ECO:0007669"/>
    <property type="project" value="UniProtKB-KW"/>
</dbReference>
<dbReference type="Gene3D" id="3.40.50.300">
    <property type="entry name" value="P-loop containing nucleotide triphosphate hydrolases"/>
    <property type="match status" value="2"/>
</dbReference>
<evidence type="ECO:0000256" key="3">
    <source>
        <dbReference type="ARBA" id="ARBA00022741"/>
    </source>
</evidence>
<feature type="compositionally biased region" description="Basic and acidic residues" evidence="9">
    <location>
        <begin position="14"/>
        <end position="24"/>
    </location>
</feature>
<feature type="region of interest" description="Disordered" evidence="9">
    <location>
        <begin position="624"/>
        <end position="690"/>
    </location>
</feature>
<keyword evidence="13" id="KW-1185">Reference proteome</keyword>
<name>A0AAV2QWK6_MEGNR</name>
<dbReference type="GO" id="GO:0003677">
    <property type="term" value="F:DNA binding"/>
    <property type="evidence" value="ECO:0007669"/>
    <property type="project" value="UniProtKB-KW"/>
</dbReference>
<feature type="compositionally biased region" description="Polar residues" evidence="9">
    <location>
        <begin position="1356"/>
        <end position="1375"/>
    </location>
</feature>
<feature type="region of interest" description="Disordered" evidence="9">
    <location>
        <begin position="264"/>
        <end position="524"/>
    </location>
</feature>
<feature type="compositionally biased region" description="Low complexity" evidence="9">
    <location>
        <begin position="1336"/>
        <end position="1355"/>
    </location>
</feature>
<dbReference type="PANTHER" id="PTHR45797:SF1">
    <property type="entry name" value="HELICASE ARIP4"/>
    <property type="match status" value="1"/>
</dbReference>
<feature type="compositionally biased region" description="Low complexity" evidence="9">
    <location>
        <begin position="264"/>
        <end position="273"/>
    </location>
</feature>
<evidence type="ECO:0000256" key="4">
    <source>
        <dbReference type="ARBA" id="ARBA00022801"/>
    </source>
</evidence>
<feature type="region of interest" description="Disordered" evidence="9">
    <location>
        <begin position="1316"/>
        <end position="1405"/>
    </location>
</feature>
<feature type="region of interest" description="Disordered" evidence="9">
    <location>
        <begin position="1575"/>
        <end position="1706"/>
    </location>
</feature>
<feature type="compositionally biased region" description="Polar residues" evidence="9">
    <location>
        <begin position="1635"/>
        <end position="1659"/>
    </location>
</feature>
<dbReference type="EMBL" id="CAXKWB010012657">
    <property type="protein sequence ID" value="CAL4105077.1"/>
    <property type="molecule type" value="Genomic_DNA"/>
</dbReference>
<reference evidence="12 13" key="1">
    <citation type="submission" date="2024-05" db="EMBL/GenBank/DDBJ databases">
        <authorList>
            <person name="Wallberg A."/>
        </authorList>
    </citation>
    <scope>NUCLEOTIDE SEQUENCE [LARGE SCALE GENOMIC DNA]</scope>
</reference>
<dbReference type="InterPro" id="IPR044573">
    <property type="entry name" value="ARIP4_DEXHc"/>
</dbReference>
<feature type="compositionally biased region" description="Basic and acidic residues" evidence="9">
    <location>
        <begin position="1473"/>
        <end position="1482"/>
    </location>
</feature>
<feature type="compositionally biased region" description="Basic and acidic residues" evidence="9">
    <location>
        <begin position="434"/>
        <end position="453"/>
    </location>
</feature>
<accession>A0AAV2QWK6</accession>
<feature type="compositionally biased region" description="Low complexity" evidence="9">
    <location>
        <begin position="1504"/>
        <end position="1539"/>
    </location>
</feature>
<dbReference type="SUPFAM" id="SSF52540">
    <property type="entry name" value="P-loop containing nucleoside triphosphate hydrolases"/>
    <property type="match status" value="2"/>
</dbReference>
<dbReference type="PANTHER" id="PTHR45797">
    <property type="entry name" value="RAD54-LIKE"/>
    <property type="match status" value="1"/>
</dbReference>
<keyword evidence="5" id="KW-0347">Helicase</keyword>
<keyword evidence="4" id="KW-0378">Hydrolase</keyword>
<feature type="compositionally biased region" description="Basic and acidic residues" evidence="9">
    <location>
        <begin position="1697"/>
        <end position="1706"/>
    </location>
</feature>
<feature type="compositionally biased region" description="Low complexity" evidence="9">
    <location>
        <begin position="371"/>
        <end position="385"/>
    </location>
</feature>
<keyword evidence="3" id="KW-0547">Nucleotide-binding</keyword>
<dbReference type="InterPro" id="IPR049730">
    <property type="entry name" value="SNF2/RAD54-like_C"/>
</dbReference>
<feature type="compositionally biased region" description="Low complexity" evidence="9">
    <location>
        <begin position="1660"/>
        <end position="1672"/>
    </location>
</feature>
<feature type="region of interest" description="Disordered" evidence="9">
    <location>
        <begin position="1424"/>
        <end position="1541"/>
    </location>
</feature>
<evidence type="ECO:0000256" key="1">
    <source>
        <dbReference type="ARBA" id="ARBA00004123"/>
    </source>
</evidence>
<feature type="compositionally biased region" description="Low complexity" evidence="9">
    <location>
        <begin position="1483"/>
        <end position="1496"/>
    </location>
</feature>
<proteinExistence type="inferred from homology"/>
<dbReference type="InterPro" id="IPR044574">
    <property type="entry name" value="ARIP4-like"/>
</dbReference>
<feature type="compositionally biased region" description="Gly residues" evidence="9">
    <location>
        <begin position="1"/>
        <end position="12"/>
    </location>
</feature>
<comment type="subcellular location">
    <subcellularLocation>
        <location evidence="1">Nucleus</location>
    </subcellularLocation>
</comment>
<evidence type="ECO:0000256" key="6">
    <source>
        <dbReference type="ARBA" id="ARBA00022840"/>
    </source>
</evidence>
<feature type="domain" description="Helicase C-terminal" evidence="11">
    <location>
        <begin position="1767"/>
        <end position="1919"/>
    </location>
</feature>
<comment type="similarity">
    <text evidence="2">Belongs to the SNF2/RAD54 helicase family.</text>
</comment>
<organism evidence="12 13">
    <name type="scientific">Meganyctiphanes norvegica</name>
    <name type="common">Northern krill</name>
    <name type="synonym">Thysanopoda norvegica</name>
    <dbReference type="NCBI Taxonomy" id="48144"/>
    <lineage>
        <taxon>Eukaryota</taxon>
        <taxon>Metazoa</taxon>
        <taxon>Ecdysozoa</taxon>
        <taxon>Arthropoda</taxon>
        <taxon>Crustacea</taxon>
        <taxon>Multicrustacea</taxon>
        <taxon>Malacostraca</taxon>
        <taxon>Eumalacostraca</taxon>
        <taxon>Eucarida</taxon>
        <taxon>Euphausiacea</taxon>
        <taxon>Euphausiidae</taxon>
        <taxon>Meganyctiphanes</taxon>
    </lineage>
</organism>
<feature type="domain" description="Helicase ATP-binding" evidence="10">
    <location>
        <begin position="771"/>
        <end position="989"/>
    </location>
</feature>
<evidence type="ECO:0008006" key="14">
    <source>
        <dbReference type="Google" id="ProtNLM"/>
    </source>
</evidence>
<evidence type="ECO:0000256" key="7">
    <source>
        <dbReference type="ARBA" id="ARBA00023125"/>
    </source>
</evidence>
<feature type="compositionally biased region" description="Polar residues" evidence="9">
    <location>
        <begin position="278"/>
        <end position="298"/>
    </location>
</feature>
<evidence type="ECO:0000256" key="5">
    <source>
        <dbReference type="ARBA" id="ARBA00022806"/>
    </source>
</evidence>
<dbReference type="InterPro" id="IPR038718">
    <property type="entry name" value="SNF2-like_sf"/>
</dbReference>
<dbReference type="CDD" id="cd18793">
    <property type="entry name" value="SF2_C_SNF"/>
    <property type="match status" value="1"/>
</dbReference>
<sequence length="1920" mass="213446">MESTDGDGGPGGDQLKDSETDKQSGDTSRVTPIMDRKTSAPPKIKGKAVIPKIKGAIPKVKGGNAPMPKIKVKGKQNLSIEKVSDSSLRDTRCDQSYLHRESSRGSNVDSSTSNQVYSANSQENYSSIESNSDIIKSRCESSEQSVVVNTSLSPGFRENKENGEVNASEEYSRTNPEYSGFEEKSVELSRTESVEGCLESENIQGNVDVAQIRTDELSRTGFFEECVESENVEGNIDVAQERTEVIEQSTGEERATEAAAVDAAAVAAAAAAALFTQEDPSQTHPTESSSPEQDQLQTHPIERRSPEEDPPQTHPRESSYPEEDPPQTHPRESSYPEEDPPQNQPSEISSPKEDPPTLPGESSSPTTGQLGSSSSFIESGFSATSLGGGNKPPESLGFGDAFKGWTETNSSIITPTLIKPVSVTSKPVISDSAIKVDKLDDGCSDREQPKDGGSDGGDEEDKEDKEERSKGKKRRHSGESSAPKPKIKRKGLKDDREKKKKRRGSSDEDSDSDGESGRRVLGVRPKVKNLRRNIRDVIDDTKLDAETVAAQREEQMRLQRLHEKRIALREYLEKQEVEKIVQEVSNLQEGVELQMGESISIGRAITRHEDDIIALSSDEEAKKFKGEMEDEMSMKEDTDGEYGDDHIMKEELKDRESAGEEGTLKGGKEGVGKEAAGEEAPPPEEKDEDSDVLILSEHSSDDEIEDSSASGAHINDEFNVQDAQGRVLVNVGHPENEEDIFLAPQLSPLVKPHQIGGIRFLYDNIVESCEQYKNSNGFGCILAHSMGLGKTLQVISFVDVFLRATTGKSILIIVPINTIQNWLGEFNAWLPEPGAAPIQTGEGVEIRPRDFKVYILNDQCKNLQQRCKIIKEWYELGGCLLMGYELYRQLALKKPKKPKKKKKEIGGEIVDVEEEDKDKQVLEDTQKALVRPGPDLVICDEGHRIKNAHANISQALKMVRTKRRVVLTGYPLQNNLIEYWCMVDFVRPNYLGNKTEFCNMFDRPIQNGQCVDSTPQDCKLMRYRSHVLHSLLEGFVQRRGHTVLAKTLPTKEEHIIMCRMTDIQRNIYRKFMEELAATKSMANPLKAFAICCKIWNHPDILYNFVQKKLSVDIDLDIEENEAKLKGKKYAQMAANSSLLNVPNFNNWGSSHPGAVRQGSNSHSGNFGMGNMGPTGGSNSGPLGTPMGASAGALGPCGTSSHTANQMSGAIGHQHHIAMGGMGSQGTMGAHNPMASSQIGSMNSQNPMAGLQNLMHQDPMTGMMAAHPGMGSHRDGQTSMASYGMGSYGNVHPQYGTGAIQQPSGYQWFNQGYAATHDPYHNPSVPTFGNPHYDANSQYSQQQSQQQQQQPPQHSSGVNQTMSSYPPSFNQSQSMHNSMGLNLSNSSSSMGLNLNSSPSSMGLNLSNSSPTMGLNLSSSSTAMGLNLSNSSSMGINSSPMGLQHQDQQQQYQQQLEHQQLQHQQQLKMQQHQQHQQDHSHLQDHQQQILQHQQQQEHQQQHIQDHQQQQHHQNQQQHTQLDLQNQQQHIKQEQMQEQQQQHPLELTKQEQNCQQEQQQEQKPLLQEQLQQLQIQEPQGSDIKPETKDEEQQNMPLTDGQDQQHSESRQQSPAAASDSMSQHSMTQQQQSPYPSGEHSMNQQQQSPYPSGGTHHNSNMQSPYSNRQSPYSNQQSPYPPSVGGQSGPHSVPSPAPTTPQAKEKLKEKIEEKKSFKEVLSKDIDKKEVKDEKPEEKKEKDELSLDWTEGLFKEYVPGLLENSAKFQIFFKVLEGTLMALDRLLVFSQSLFTLTLLEEFLQRSYIPGTYEGWLRNRSYFRLDGSTSAQDREKLINDFNINPSIRLFLVSTRAGSLGINLVGANRVVVFDASFNPCHDTQAVCVCTDMVKRKNVISIDLLQTILWRGEFMTDKLINKVLLIVLLMR</sequence>
<keyword evidence="7" id="KW-0238">DNA-binding</keyword>
<dbReference type="GO" id="GO:0004386">
    <property type="term" value="F:helicase activity"/>
    <property type="evidence" value="ECO:0007669"/>
    <property type="project" value="UniProtKB-KW"/>
</dbReference>
<gene>
    <name evidence="12" type="ORF">MNOR_LOCUS17990</name>
</gene>
<evidence type="ECO:0000256" key="9">
    <source>
        <dbReference type="SAM" id="MobiDB-lite"/>
    </source>
</evidence>
<dbReference type="PROSITE" id="PS51192">
    <property type="entry name" value="HELICASE_ATP_BIND_1"/>
    <property type="match status" value="1"/>
</dbReference>
<feature type="compositionally biased region" description="Low complexity" evidence="9">
    <location>
        <begin position="1614"/>
        <end position="1628"/>
    </location>
</feature>
<dbReference type="GO" id="GO:0005634">
    <property type="term" value="C:nucleus"/>
    <property type="evidence" value="ECO:0007669"/>
    <property type="project" value="UniProtKB-SubCell"/>
</dbReference>
<dbReference type="InterPro" id="IPR014001">
    <property type="entry name" value="Helicase_ATP-bd"/>
</dbReference>
<evidence type="ECO:0000259" key="10">
    <source>
        <dbReference type="PROSITE" id="PS51192"/>
    </source>
</evidence>
<evidence type="ECO:0000313" key="12">
    <source>
        <dbReference type="EMBL" id="CAL4105077.1"/>
    </source>
</evidence>
<keyword evidence="8" id="KW-0539">Nucleus</keyword>
<dbReference type="InterPro" id="IPR027417">
    <property type="entry name" value="P-loop_NTPase"/>
</dbReference>
<dbReference type="PROSITE" id="PS51194">
    <property type="entry name" value="HELICASE_CTER"/>
    <property type="match status" value="1"/>
</dbReference>
<feature type="compositionally biased region" description="Polar residues" evidence="9">
    <location>
        <begin position="142"/>
        <end position="153"/>
    </location>
</feature>
<evidence type="ECO:0000256" key="8">
    <source>
        <dbReference type="ARBA" id="ARBA00023242"/>
    </source>
</evidence>
<evidence type="ECO:0000259" key="11">
    <source>
        <dbReference type="PROSITE" id="PS51194"/>
    </source>
</evidence>
<dbReference type="SMART" id="SM00487">
    <property type="entry name" value="DEXDc"/>
    <property type="match status" value="1"/>
</dbReference>
<dbReference type="Gene3D" id="3.40.50.10810">
    <property type="entry name" value="Tandem AAA-ATPase domain"/>
    <property type="match status" value="1"/>
</dbReference>
<feature type="compositionally biased region" description="Low complexity" evidence="9">
    <location>
        <begin position="1376"/>
        <end position="1405"/>
    </location>
</feature>
<dbReference type="GO" id="GO:0016887">
    <property type="term" value="F:ATP hydrolysis activity"/>
    <property type="evidence" value="ECO:0007669"/>
    <property type="project" value="InterPro"/>
</dbReference>
<feature type="compositionally biased region" description="Basic and acidic residues" evidence="9">
    <location>
        <begin position="624"/>
        <end position="676"/>
    </location>
</feature>
<evidence type="ECO:0000256" key="2">
    <source>
        <dbReference type="ARBA" id="ARBA00007025"/>
    </source>
</evidence>
<dbReference type="CDD" id="cd18069">
    <property type="entry name" value="DEXHc_ARIP4"/>
    <property type="match status" value="1"/>
</dbReference>
<feature type="compositionally biased region" description="Acidic residues" evidence="9">
    <location>
        <begin position="681"/>
        <end position="690"/>
    </location>
</feature>
<dbReference type="Gene3D" id="1.20.120.850">
    <property type="entry name" value="SWI2/SNF2 ATPases, N-terminal domain"/>
    <property type="match status" value="1"/>
</dbReference>
<dbReference type="Pfam" id="PF00176">
    <property type="entry name" value="SNF2-rel_dom"/>
    <property type="match status" value="1"/>
</dbReference>
<evidence type="ECO:0000313" key="13">
    <source>
        <dbReference type="Proteomes" id="UP001497623"/>
    </source>
</evidence>
<feature type="compositionally biased region" description="Polar residues" evidence="9">
    <location>
        <begin position="360"/>
        <end position="370"/>
    </location>
</feature>
<dbReference type="Proteomes" id="UP001497623">
    <property type="component" value="Unassembled WGS sequence"/>
</dbReference>
<feature type="compositionally biased region" description="Basic and acidic residues" evidence="9">
    <location>
        <begin position="82"/>
        <end position="103"/>
    </location>
</feature>
<dbReference type="InterPro" id="IPR000330">
    <property type="entry name" value="SNF2_N"/>
</dbReference>
<dbReference type="SMART" id="SM00490">
    <property type="entry name" value="HELICc"/>
    <property type="match status" value="1"/>
</dbReference>